<gene>
    <name evidence="2" type="ORF">B0T10DRAFT_534073</name>
</gene>
<proteinExistence type="predicted"/>
<evidence type="ECO:0000256" key="1">
    <source>
        <dbReference type="SAM" id="Phobius"/>
    </source>
</evidence>
<keyword evidence="1" id="KW-1133">Transmembrane helix</keyword>
<evidence type="ECO:0000313" key="3">
    <source>
        <dbReference type="Proteomes" id="UP000777438"/>
    </source>
</evidence>
<evidence type="ECO:0000313" key="2">
    <source>
        <dbReference type="EMBL" id="KAH6867868.1"/>
    </source>
</evidence>
<sequence>MSTQSPLDRPLYIVVGLLNLESGAVRERLEEIPDRDGLFKAIRKAAKDLRPLYLRLFSLKTIGGFGLYICEPAGDYHVPVDLDDQSSATLHELFSTYSSHDVDWQARWGDWVHQHLNRASTDPQAGRFALRLVLRWSIFKLVIYSTIPVVLSLAVGLWFMFVASKGLEDSYTAVVQTAWTISSYIVTTAGVLIALLAAVTALGDKA</sequence>
<feature type="transmembrane region" description="Helical" evidence="1">
    <location>
        <begin position="141"/>
        <end position="161"/>
    </location>
</feature>
<accession>A0A9P8VPT6</accession>
<reference evidence="2 3" key="1">
    <citation type="journal article" date="2021" name="Nat. Commun.">
        <title>Genetic determinants of endophytism in the Arabidopsis root mycobiome.</title>
        <authorList>
            <person name="Mesny F."/>
            <person name="Miyauchi S."/>
            <person name="Thiergart T."/>
            <person name="Pickel B."/>
            <person name="Atanasova L."/>
            <person name="Karlsson M."/>
            <person name="Huettel B."/>
            <person name="Barry K.W."/>
            <person name="Haridas S."/>
            <person name="Chen C."/>
            <person name="Bauer D."/>
            <person name="Andreopoulos W."/>
            <person name="Pangilinan J."/>
            <person name="LaButti K."/>
            <person name="Riley R."/>
            <person name="Lipzen A."/>
            <person name="Clum A."/>
            <person name="Drula E."/>
            <person name="Henrissat B."/>
            <person name="Kohler A."/>
            <person name="Grigoriev I.V."/>
            <person name="Martin F.M."/>
            <person name="Hacquard S."/>
        </authorList>
    </citation>
    <scope>NUCLEOTIDE SEQUENCE [LARGE SCALE GENOMIC DNA]</scope>
    <source>
        <strain evidence="2 3">MPI-CAGE-CH-0241</strain>
    </source>
</reference>
<feature type="transmembrane region" description="Helical" evidence="1">
    <location>
        <begin position="181"/>
        <end position="202"/>
    </location>
</feature>
<comment type="caution">
    <text evidence="2">The sequence shown here is derived from an EMBL/GenBank/DDBJ whole genome shotgun (WGS) entry which is preliminary data.</text>
</comment>
<keyword evidence="1" id="KW-0472">Membrane</keyword>
<protein>
    <submittedName>
        <fullName evidence="2">Uncharacterized protein</fullName>
    </submittedName>
</protein>
<keyword evidence="1" id="KW-0812">Transmembrane</keyword>
<dbReference type="AlphaFoldDB" id="A0A9P8VPT6"/>
<dbReference type="OrthoDB" id="5420013at2759"/>
<organism evidence="2 3">
    <name type="scientific">Thelonectria olida</name>
    <dbReference type="NCBI Taxonomy" id="1576542"/>
    <lineage>
        <taxon>Eukaryota</taxon>
        <taxon>Fungi</taxon>
        <taxon>Dikarya</taxon>
        <taxon>Ascomycota</taxon>
        <taxon>Pezizomycotina</taxon>
        <taxon>Sordariomycetes</taxon>
        <taxon>Hypocreomycetidae</taxon>
        <taxon>Hypocreales</taxon>
        <taxon>Nectriaceae</taxon>
        <taxon>Thelonectria</taxon>
    </lineage>
</organism>
<name>A0A9P8VPT6_9HYPO</name>
<dbReference type="Proteomes" id="UP000777438">
    <property type="component" value="Unassembled WGS sequence"/>
</dbReference>
<dbReference type="EMBL" id="JAGPYM010000087">
    <property type="protein sequence ID" value="KAH6867868.1"/>
    <property type="molecule type" value="Genomic_DNA"/>
</dbReference>
<keyword evidence="3" id="KW-1185">Reference proteome</keyword>